<dbReference type="InterPro" id="IPR043137">
    <property type="entry name" value="GGT_ssub_C"/>
</dbReference>
<dbReference type="PRINTS" id="PR01210">
    <property type="entry name" value="GGTRANSPTASE"/>
</dbReference>
<dbReference type="Proteomes" id="UP000655208">
    <property type="component" value="Unassembled WGS sequence"/>
</dbReference>
<dbReference type="InterPro" id="IPR029055">
    <property type="entry name" value="Ntn_hydrolases_N"/>
</dbReference>
<dbReference type="InterPro" id="IPR043138">
    <property type="entry name" value="GGT_lsub"/>
</dbReference>
<keyword evidence="3" id="KW-1185">Reference proteome</keyword>
<dbReference type="Pfam" id="PF01019">
    <property type="entry name" value="G_glu_transpept"/>
    <property type="match status" value="1"/>
</dbReference>
<dbReference type="Gene3D" id="1.10.246.130">
    <property type="match status" value="1"/>
</dbReference>
<reference evidence="2" key="2">
    <citation type="submission" date="2020-09" db="EMBL/GenBank/DDBJ databases">
        <authorList>
            <person name="Sun Q."/>
            <person name="Zhou Y."/>
        </authorList>
    </citation>
    <scope>NUCLEOTIDE SEQUENCE</scope>
    <source>
        <strain evidence="2">CGMCC 4.7308</strain>
    </source>
</reference>
<protein>
    <submittedName>
        <fullName evidence="2">Gamma-glutamyltransferase</fullName>
    </submittedName>
</protein>
<name>A0A917WIH0_9ACTN</name>
<proteinExistence type="predicted"/>
<dbReference type="SUPFAM" id="SSF56235">
    <property type="entry name" value="N-terminal nucleophile aminohydrolases (Ntn hydrolases)"/>
    <property type="match status" value="1"/>
</dbReference>
<dbReference type="AlphaFoldDB" id="A0A917WIH0"/>
<dbReference type="Gene3D" id="3.60.20.40">
    <property type="match status" value="1"/>
</dbReference>
<reference evidence="2" key="1">
    <citation type="journal article" date="2014" name="Int. J. Syst. Evol. Microbiol.">
        <title>Complete genome sequence of Corynebacterium casei LMG S-19264T (=DSM 44701T), isolated from a smear-ripened cheese.</title>
        <authorList>
            <consortium name="US DOE Joint Genome Institute (JGI-PGF)"/>
            <person name="Walter F."/>
            <person name="Albersmeier A."/>
            <person name="Kalinowski J."/>
            <person name="Ruckert C."/>
        </authorList>
    </citation>
    <scope>NUCLEOTIDE SEQUENCE</scope>
    <source>
        <strain evidence="2">CGMCC 4.7308</strain>
    </source>
</reference>
<evidence type="ECO:0000256" key="1">
    <source>
        <dbReference type="SAM" id="MobiDB-lite"/>
    </source>
</evidence>
<feature type="compositionally biased region" description="Basic and acidic residues" evidence="1">
    <location>
        <begin position="400"/>
        <end position="414"/>
    </location>
</feature>
<sequence>MATTRPELWGTFGMVASTHYLATAAGMAVLEAGGTAVDAAVAAGFALQVAEPHLNGPGGDLPLLFARPDGPPTVLCGQGVAPAGATVDHYTGLGLQLVPGSGLLAAAVPGSTAAWLTLLRDHGTFELETVLQYAVHLAEGGVPVLPTIARAVQNVEQLFADDWTTSAELYLADGRAPRPGSVLRNPVLAGTYRKLLAAARSGASREARVDAALQAWTQGFVAEAVDAFARREFLDSSGERHAGVLTGADMASWRPTYEDPVTAPFGEWTVAKTRPWGQGPVLLQQLRMLDLLGVPEDVDGAEFVHRVVEVGKLAFADREAWYGDALPVPIEALLSPAYAAERAALIGERADLSLRPGSPDGREPRLASFPEAATAAGIGEPTVARTGDRPPPIDAGTGESADRAGRDGRSPGDTCHVDVVDRWGNTVAAMPSGGWLQSSPVIPALGFPLGTRLQMCALQPGLPTTLTPGTRPRTTLSPSMALRDGRVELAFGSPGGDQQDQWQLNFVLRHLSGGRNLQEAIDSPSFHSTHFPSSFYPRDAHPGQVVLEDRFAPEVLAELERRGHRVQLSGGWTLGRMCAVARDRDSQVLRAGADPRGAQAYAAGR</sequence>
<accession>A0A917WIH0</accession>
<evidence type="ECO:0000313" key="2">
    <source>
        <dbReference type="EMBL" id="GGM07415.1"/>
    </source>
</evidence>
<evidence type="ECO:0000313" key="3">
    <source>
        <dbReference type="Proteomes" id="UP000655208"/>
    </source>
</evidence>
<dbReference type="EMBL" id="BMNA01000005">
    <property type="protein sequence ID" value="GGM07415.1"/>
    <property type="molecule type" value="Genomic_DNA"/>
</dbReference>
<comment type="caution">
    <text evidence="2">The sequence shown here is derived from an EMBL/GenBank/DDBJ whole genome shotgun (WGS) entry which is preliminary data.</text>
</comment>
<dbReference type="RefSeq" id="WP_188942731.1">
    <property type="nucleotide sequence ID" value="NZ_BMNA01000005.1"/>
</dbReference>
<gene>
    <name evidence="2" type="ORF">GCM10011594_29220</name>
</gene>
<feature type="region of interest" description="Disordered" evidence="1">
    <location>
        <begin position="352"/>
        <end position="414"/>
    </location>
</feature>
<dbReference type="PANTHER" id="PTHR43881">
    <property type="entry name" value="GAMMA-GLUTAMYLTRANSPEPTIDASE (AFU_ORTHOLOGUE AFUA_4G13580)"/>
    <property type="match status" value="1"/>
</dbReference>
<dbReference type="InterPro" id="IPR052896">
    <property type="entry name" value="GGT-like_enzyme"/>
</dbReference>
<dbReference type="PANTHER" id="PTHR43881:SF1">
    <property type="entry name" value="GAMMA-GLUTAMYLTRANSPEPTIDASE (AFU_ORTHOLOGUE AFUA_4G13580)"/>
    <property type="match status" value="1"/>
</dbReference>
<organism evidence="2 3">
    <name type="scientific">Nakamurella endophytica</name>
    <dbReference type="NCBI Taxonomy" id="1748367"/>
    <lineage>
        <taxon>Bacteria</taxon>
        <taxon>Bacillati</taxon>
        <taxon>Actinomycetota</taxon>
        <taxon>Actinomycetes</taxon>
        <taxon>Nakamurellales</taxon>
        <taxon>Nakamurellaceae</taxon>
        <taxon>Nakamurella</taxon>
    </lineage>
</organism>